<dbReference type="EMBL" id="GBRH01267858">
    <property type="protein sequence ID" value="JAD30037.1"/>
    <property type="molecule type" value="Transcribed_RNA"/>
</dbReference>
<sequence length="72" mass="8103">MDPWSHPQVPIPIVQPTMEMTNKQTELLNALIATPLPASNPLINDIYTTITHRHVPQHTPINITAFPPDFIL</sequence>
<reference evidence="1" key="1">
    <citation type="submission" date="2014-09" db="EMBL/GenBank/DDBJ databases">
        <authorList>
            <person name="Magalhaes I.L.F."/>
            <person name="Oliveira U."/>
            <person name="Santos F.R."/>
            <person name="Vidigal T.H.D.A."/>
            <person name="Brescovit A.D."/>
            <person name="Santos A.J."/>
        </authorList>
    </citation>
    <scope>NUCLEOTIDE SEQUENCE</scope>
    <source>
        <tissue evidence="1">Shoot tissue taken approximately 20 cm above the soil surface</tissue>
    </source>
</reference>
<reference evidence="1" key="2">
    <citation type="journal article" date="2015" name="Data Brief">
        <title>Shoot transcriptome of the giant reed, Arundo donax.</title>
        <authorList>
            <person name="Barrero R.A."/>
            <person name="Guerrero F.D."/>
            <person name="Moolhuijzen P."/>
            <person name="Goolsby J.A."/>
            <person name="Tidwell J."/>
            <person name="Bellgard S.E."/>
            <person name="Bellgard M.I."/>
        </authorList>
    </citation>
    <scope>NUCLEOTIDE SEQUENCE</scope>
    <source>
        <tissue evidence="1">Shoot tissue taken approximately 20 cm above the soil surface</tissue>
    </source>
</reference>
<accession>A0A0A8Z5B9</accession>
<evidence type="ECO:0000313" key="1">
    <source>
        <dbReference type="EMBL" id="JAD30037.1"/>
    </source>
</evidence>
<organism evidence="1">
    <name type="scientific">Arundo donax</name>
    <name type="common">Giant reed</name>
    <name type="synonym">Donax arundinaceus</name>
    <dbReference type="NCBI Taxonomy" id="35708"/>
    <lineage>
        <taxon>Eukaryota</taxon>
        <taxon>Viridiplantae</taxon>
        <taxon>Streptophyta</taxon>
        <taxon>Embryophyta</taxon>
        <taxon>Tracheophyta</taxon>
        <taxon>Spermatophyta</taxon>
        <taxon>Magnoliopsida</taxon>
        <taxon>Liliopsida</taxon>
        <taxon>Poales</taxon>
        <taxon>Poaceae</taxon>
        <taxon>PACMAD clade</taxon>
        <taxon>Arundinoideae</taxon>
        <taxon>Arundineae</taxon>
        <taxon>Arundo</taxon>
    </lineage>
</organism>
<name>A0A0A8Z5B9_ARUDO</name>
<dbReference type="AlphaFoldDB" id="A0A0A8Z5B9"/>
<protein>
    <submittedName>
        <fullName evidence="1">Uncharacterized protein</fullName>
    </submittedName>
</protein>
<proteinExistence type="predicted"/>